<dbReference type="Gene3D" id="3.40.50.2000">
    <property type="entry name" value="Glycogen Phosphorylase B"/>
    <property type="match status" value="2"/>
</dbReference>
<dbReference type="Proteomes" id="UP000250079">
    <property type="component" value="Chromosome"/>
</dbReference>
<dbReference type="PANTHER" id="PTHR12526:SF636">
    <property type="entry name" value="BLL3647 PROTEIN"/>
    <property type="match status" value="1"/>
</dbReference>
<sequence>MIGSNNAAGREGVDRSGTPAATETPIAAAAIASELDGADAHNTTEADAPFAGLRLLFAVDSRFPGLGGAENQALKLAIALRERGALVEFVTPRVLTSQSLEETFHGFTVKRVDYPHIRWVGSLCLMVWFARYLYLNRHRFDALHIHITHLLAASAGFARRWTGLPVTTKISGFYEFEGGVLDQRRRFMPLNFLIRLGLKQVDFVQTISDQTREKLLDAGFRNEQIKFVPNGIDTSNPPVQPLASDVLTIGYCGRLREVKGVHVLLDAFALLLENNPHQKLQLSIAGSGETSAALLKQADSLGIGENIHWLGLVEETGPFFQNLDIYVQPSFAEGLPNSVMEAMVEQRPVVASDIGGNNDLVEQDVTGLLFPPGDAGMLAEQIQRLIDEPVLRASVALHGRQLIVDRFGFDHVTESLAELYHV</sequence>
<dbReference type="SUPFAM" id="SSF53756">
    <property type="entry name" value="UDP-Glycosyltransferase/glycogen phosphorylase"/>
    <property type="match status" value="1"/>
</dbReference>
<evidence type="ECO:0000313" key="3">
    <source>
        <dbReference type="EMBL" id="ASJ74974.1"/>
    </source>
</evidence>
<dbReference type="OrthoDB" id="9764577at2"/>
<keyword evidence="3" id="KW-0808">Transferase</keyword>
<dbReference type="AlphaFoldDB" id="A0A2Z2P566"/>
<name>A0A2Z2P566_9GAMM</name>
<dbReference type="KEGG" id="gai:IMCC3135_24535"/>
<proteinExistence type="predicted"/>
<dbReference type="Pfam" id="PF13579">
    <property type="entry name" value="Glyco_trans_4_4"/>
    <property type="match status" value="1"/>
</dbReference>
<dbReference type="InterPro" id="IPR028098">
    <property type="entry name" value="Glyco_trans_4-like_N"/>
</dbReference>
<evidence type="ECO:0000256" key="1">
    <source>
        <dbReference type="SAM" id="MobiDB-lite"/>
    </source>
</evidence>
<reference evidence="3 4" key="1">
    <citation type="submission" date="2016-12" db="EMBL/GenBank/DDBJ databases">
        <authorList>
            <person name="Song W.-J."/>
            <person name="Kurnit D.M."/>
        </authorList>
    </citation>
    <scope>NUCLEOTIDE SEQUENCE [LARGE SCALE GENOMIC DNA]</scope>
    <source>
        <strain evidence="3 4">IMCC3135</strain>
    </source>
</reference>
<evidence type="ECO:0000313" key="4">
    <source>
        <dbReference type="Proteomes" id="UP000250079"/>
    </source>
</evidence>
<dbReference type="EC" id="2.4.1.301" evidence="3"/>
<accession>A0A2Z2P566</accession>
<dbReference type="RefSeq" id="WP_088919939.1">
    <property type="nucleotide sequence ID" value="NZ_CP018632.1"/>
</dbReference>
<dbReference type="CDD" id="cd03801">
    <property type="entry name" value="GT4_PimA-like"/>
    <property type="match status" value="1"/>
</dbReference>
<dbReference type="Pfam" id="PF13692">
    <property type="entry name" value="Glyco_trans_1_4"/>
    <property type="match status" value="1"/>
</dbReference>
<dbReference type="GO" id="GO:0016757">
    <property type="term" value="F:glycosyltransferase activity"/>
    <property type="evidence" value="ECO:0007669"/>
    <property type="project" value="UniProtKB-KW"/>
</dbReference>
<keyword evidence="4" id="KW-1185">Reference proteome</keyword>
<protein>
    <submittedName>
        <fullName evidence="3">Alpha-D-kanosaminyltransferase</fullName>
        <ecNumber evidence="3">2.4.1.301</ecNumber>
    </submittedName>
</protein>
<dbReference type="PANTHER" id="PTHR12526">
    <property type="entry name" value="GLYCOSYLTRANSFERASE"/>
    <property type="match status" value="1"/>
</dbReference>
<keyword evidence="3" id="KW-0328">Glycosyltransferase</keyword>
<organism evidence="3 4">
    <name type="scientific">Granulosicoccus antarcticus IMCC3135</name>
    <dbReference type="NCBI Taxonomy" id="1192854"/>
    <lineage>
        <taxon>Bacteria</taxon>
        <taxon>Pseudomonadati</taxon>
        <taxon>Pseudomonadota</taxon>
        <taxon>Gammaproteobacteria</taxon>
        <taxon>Chromatiales</taxon>
        <taxon>Granulosicoccaceae</taxon>
        <taxon>Granulosicoccus</taxon>
    </lineage>
</organism>
<evidence type="ECO:0000259" key="2">
    <source>
        <dbReference type="Pfam" id="PF13579"/>
    </source>
</evidence>
<feature type="region of interest" description="Disordered" evidence="1">
    <location>
        <begin position="1"/>
        <end position="21"/>
    </location>
</feature>
<gene>
    <name evidence="3" type="primary">kanE</name>
    <name evidence="3" type="ORF">IMCC3135_24535</name>
</gene>
<feature type="domain" description="Glycosyltransferase subfamily 4-like N-terminal" evidence="2">
    <location>
        <begin position="67"/>
        <end position="231"/>
    </location>
</feature>
<dbReference type="EMBL" id="CP018632">
    <property type="protein sequence ID" value="ASJ74974.1"/>
    <property type="molecule type" value="Genomic_DNA"/>
</dbReference>